<dbReference type="CDD" id="cd00570">
    <property type="entry name" value="GST_N_family"/>
    <property type="match status" value="1"/>
</dbReference>
<gene>
    <name evidence="3" type="ORF">OBBRIDRAFT_787578</name>
</gene>
<evidence type="ECO:0000313" key="3">
    <source>
        <dbReference type="EMBL" id="OCH96128.1"/>
    </source>
</evidence>
<name>A0A8E2J710_9APHY</name>
<evidence type="ECO:0008006" key="5">
    <source>
        <dbReference type="Google" id="ProtNLM"/>
    </source>
</evidence>
<feature type="domain" description="GST N-terminal" evidence="1">
    <location>
        <begin position="7"/>
        <end position="103"/>
    </location>
</feature>
<dbReference type="PROSITE" id="PS50405">
    <property type="entry name" value="GST_CTER"/>
    <property type="match status" value="1"/>
</dbReference>
<dbReference type="InterPro" id="IPR036282">
    <property type="entry name" value="Glutathione-S-Trfase_C_sf"/>
</dbReference>
<dbReference type="EMBL" id="KV722332">
    <property type="protein sequence ID" value="OCH96128.1"/>
    <property type="molecule type" value="Genomic_DNA"/>
</dbReference>
<dbReference type="InterPro" id="IPR036249">
    <property type="entry name" value="Thioredoxin-like_sf"/>
</dbReference>
<reference evidence="3 4" key="1">
    <citation type="submission" date="2016-07" db="EMBL/GenBank/DDBJ databases">
        <title>Draft genome of the white-rot fungus Obba rivulosa 3A-2.</title>
        <authorList>
            <consortium name="DOE Joint Genome Institute"/>
            <person name="Miettinen O."/>
            <person name="Riley R."/>
            <person name="Acob R."/>
            <person name="Barry K."/>
            <person name="Cullen D."/>
            <person name="De Vries R."/>
            <person name="Hainaut M."/>
            <person name="Hatakka A."/>
            <person name="Henrissat B."/>
            <person name="Hilden K."/>
            <person name="Kuo R."/>
            <person name="Labutti K."/>
            <person name="Lipzen A."/>
            <person name="Makela M.R."/>
            <person name="Sandor L."/>
            <person name="Spatafora J.W."/>
            <person name="Grigoriev I.V."/>
            <person name="Hibbett D.S."/>
        </authorList>
    </citation>
    <scope>NUCLEOTIDE SEQUENCE [LARGE SCALE GENOMIC DNA]</scope>
    <source>
        <strain evidence="3 4">3A-2</strain>
    </source>
</reference>
<evidence type="ECO:0000259" key="1">
    <source>
        <dbReference type="PROSITE" id="PS50404"/>
    </source>
</evidence>
<feature type="domain" description="GST C-terminal" evidence="2">
    <location>
        <begin position="166"/>
        <end position="355"/>
    </location>
</feature>
<dbReference type="SUPFAM" id="SSF47616">
    <property type="entry name" value="GST C-terminal domain-like"/>
    <property type="match status" value="1"/>
</dbReference>
<dbReference type="Gene3D" id="1.20.1050.10">
    <property type="match status" value="1"/>
</dbReference>
<sequence>MSTTPVPKAALYYYPPSIWASVTVLALEEKGYGPDEIDLKEVDLSKGENFQPAYLRINPNATVPTLVVPLEDTLSPEIASRYKAIQNSKAIVEFLDKSRSTMSRTHTTSSAPSPTLSPATIAFNTLSNKIIDLLHSENASPWYMTHYARDVPGLRAVARARLPAFTARVQTLEQLIADSTVDHIHVSEKTRLFWEGRRDVLDRLRSVYADAEKDTADLDETAHARREEYFATARTAWAHVKAVLVQLSTDMIGPFSLGDQLSIADLHLAAWVTRLAVVSGATAADDGDTVVRKVEAHVGGGLSLPRDLSVAEARRRNGVPATETDVDEQQARLAAFWDAIKERPSWKKVYAEGLH</sequence>
<organism evidence="3 4">
    <name type="scientific">Obba rivulosa</name>
    <dbReference type="NCBI Taxonomy" id="1052685"/>
    <lineage>
        <taxon>Eukaryota</taxon>
        <taxon>Fungi</taxon>
        <taxon>Dikarya</taxon>
        <taxon>Basidiomycota</taxon>
        <taxon>Agaricomycotina</taxon>
        <taxon>Agaricomycetes</taxon>
        <taxon>Polyporales</taxon>
        <taxon>Gelatoporiaceae</taxon>
        <taxon>Obba</taxon>
    </lineage>
</organism>
<accession>A0A8E2J710</accession>
<dbReference type="SUPFAM" id="SSF52833">
    <property type="entry name" value="Thioredoxin-like"/>
    <property type="match status" value="1"/>
</dbReference>
<dbReference type="PROSITE" id="PS50404">
    <property type="entry name" value="GST_NTER"/>
    <property type="match status" value="1"/>
</dbReference>
<evidence type="ECO:0000313" key="4">
    <source>
        <dbReference type="Proteomes" id="UP000250043"/>
    </source>
</evidence>
<evidence type="ECO:0000259" key="2">
    <source>
        <dbReference type="PROSITE" id="PS50405"/>
    </source>
</evidence>
<dbReference type="OrthoDB" id="412788at2759"/>
<dbReference type="Pfam" id="PF13409">
    <property type="entry name" value="GST_N_2"/>
    <property type="match status" value="1"/>
</dbReference>
<dbReference type="Gene3D" id="3.40.30.10">
    <property type="entry name" value="Glutaredoxin"/>
    <property type="match status" value="1"/>
</dbReference>
<dbReference type="InterPro" id="IPR010987">
    <property type="entry name" value="Glutathione-S-Trfase_C-like"/>
</dbReference>
<dbReference type="InterPro" id="IPR004045">
    <property type="entry name" value="Glutathione_S-Trfase_N"/>
</dbReference>
<protein>
    <recommendedName>
        <fullName evidence="5">GST N-terminal domain-containing protein</fullName>
    </recommendedName>
</protein>
<proteinExistence type="predicted"/>
<dbReference type="AlphaFoldDB" id="A0A8E2J710"/>
<dbReference type="Proteomes" id="UP000250043">
    <property type="component" value="Unassembled WGS sequence"/>
</dbReference>
<keyword evidence="4" id="KW-1185">Reference proteome</keyword>